<keyword evidence="3 8" id="KW-0489">Methyltransferase</keyword>
<dbReference type="EMBL" id="JAENGP010000010">
    <property type="protein sequence ID" value="MBK1781473.1"/>
    <property type="molecule type" value="Genomic_DNA"/>
</dbReference>
<evidence type="ECO:0000256" key="6">
    <source>
        <dbReference type="ARBA" id="ARBA00023204"/>
    </source>
</evidence>
<comment type="miscellaneous">
    <text evidence="8">This enzyme catalyzes only one turnover and therefore is not strictly catalytic. According to one definition, an enzyme is a biocatalyst that acts repeatedly and over many reaction cycles.</text>
</comment>
<dbReference type="SUPFAM" id="SSF53155">
    <property type="entry name" value="Methylated DNA-protein cysteine methyltransferase domain"/>
    <property type="match status" value="1"/>
</dbReference>
<dbReference type="InterPro" id="IPR036631">
    <property type="entry name" value="MGMT_N_sf"/>
</dbReference>
<evidence type="ECO:0000256" key="5">
    <source>
        <dbReference type="ARBA" id="ARBA00022763"/>
    </source>
</evidence>
<feature type="active site" description="Nucleophile; methyl group acceptor" evidence="8">
    <location>
        <position position="132"/>
    </location>
</feature>
<evidence type="ECO:0000256" key="8">
    <source>
        <dbReference type="HAMAP-Rule" id="MF_00772"/>
    </source>
</evidence>
<evidence type="ECO:0000256" key="1">
    <source>
        <dbReference type="ARBA" id="ARBA00001286"/>
    </source>
</evidence>
<dbReference type="Pfam" id="PF01035">
    <property type="entry name" value="DNA_binding_1"/>
    <property type="match status" value="1"/>
</dbReference>
<organism evidence="11 12">
    <name type="scientific">Advenella mandrilli</name>
    <dbReference type="NCBI Taxonomy" id="2800330"/>
    <lineage>
        <taxon>Bacteria</taxon>
        <taxon>Pseudomonadati</taxon>
        <taxon>Pseudomonadota</taxon>
        <taxon>Betaproteobacteria</taxon>
        <taxon>Burkholderiales</taxon>
        <taxon>Alcaligenaceae</taxon>
    </lineage>
</organism>
<protein>
    <recommendedName>
        <fullName evidence="8">Methylated-DNA--protein-cysteine methyltransferase</fullName>
        <ecNumber evidence="8">2.1.1.63</ecNumber>
    </recommendedName>
    <alternativeName>
        <fullName evidence="8">6-O-methylguanine-DNA methyltransferase</fullName>
        <shortName evidence="8">MGMT</shortName>
    </alternativeName>
    <alternativeName>
        <fullName evidence="8">O-6-methylguanine-DNA-alkyltransferase</fullName>
    </alternativeName>
</protein>
<dbReference type="GO" id="GO:0032259">
    <property type="term" value="P:methylation"/>
    <property type="evidence" value="ECO:0007669"/>
    <property type="project" value="UniProtKB-KW"/>
</dbReference>
<evidence type="ECO:0000256" key="4">
    <source>
        <dbReference type="ARBA" id="ARBA00022679"/>
    </source>
</evidence>
<keyword evidence="5 8" id="KW-0227">DNA damage</keyword>
<evidence type="ECO:0000313" key="12">
    <source>
        <dbReference type="Proteomes" id="UP000635316"/>
    </source>
</evidence>
<dbReference type="NCBIfam" id="TIGR00589">
    <property type="entry name" value="ogt"/>
    <property type="match status" value="1"/>
</dbReference>
<sequence length="185" mass="20474">MSRMASPLGEIILMTDNENRLRVLDFADHETRMLDLLHRQNEQMEIIPASTPCPYEKNLQDYFNGDLNALSNIPVATGGTEFQRAVWHALQKIPHGQTMSYGELATKVGNPKASRAIGLANGANPISIVIPCHRVIGKDGSMTGYGGGLERKIWLLRHEASFSGIIPSHIPIVNRSQHEQNNDLP</sequence>
<dbReference type="PANTHER" id="PTHR10815:SF5">
    <property type="entry name" value="METHYLATED-DNA--PROTEIN-CYSTEINE METHYLTRANSFERASE"/>
    <property type="match status" value="1"/>
</dbReference>
<gene>
    <name evidence="11" type="ORF">JHL22_09600</name>
</gene>
<comment type="similarity">
    <text evidence="8">Belongs to the MGMT family.</text>
</comment>
<feature type="domain" description="Methylated-DNA-[protein]-cysteine S-methyltransferase DNA binding" evidence="9">
    <location>
        <begin position="81"/>
        <end position="160"/>
    </location>
</feature>
<dbReference type="Gene3D" id="1.10.10.10">
    <property type="entry name" value="Winged helix-like DNA-binding domain superfamily/Winged helix DNA-binding domain"/>
    <property type="match status" value="1"/>
</dbReference>
<dbReference type="InterPro" id="IPR008332">
    <property type="entry name" value="MethylG_MeTrfase_N"/>
</dbReference>
<dbReference type="EC" id="2.1.1.63" evidence="8"/>
<dbReference type="InterPro" id="IPR014048">
    <property type="entry name" value="MethylDNA_cys_MeTrfase_DNA-bd"/>
</dbReference>
<evidence type="ECO:0000256" key="2">
    <source>
        <dbReference type="ARBA" id="ARBA00022490"/>
    </source>
</evidence>
<comment type="function">
    <text evidence="8">Involved in the cellular defense against the biological effects of O6-methylguanine (O6-MeG) and O4-methylthymine (O4-MeT) in DNA. Repairs the methylated nucleobase in DNA by stoichiometrically transferring the methyl group to a cysteine residue in the enzyme. This is a suicide reaction: the enzyme is irreversibly inactivated.</text>
</comment>
<dbReference type="GO" id="GO:0003908">
    <property type="term" value="F:methylated-DNA-[protein]-cysteine S-methyltransferase activity"/>
    <property type="evidence" value="ECO:0007669"/>
    <property type="project" value="UniProtKB-EC"/>
</dbReference>
<evidence type="ECO:0000256" key="7">
    <source>
        <dbReference type="ARBA" id="ARBA00049348"/>
    </source>
</evidence>
<evidence type="ECO:0000259" key="9">
    <source>
        <dbReference type="Pfam" id="PF01035"/>
    </source>
</evidence>
<proteinExistence type="inferred from homology"/>
<dbReference type="SUPFAM" id="SSF46767">
    <property type="entry name" value="Methylated DNA-protein cysteine methyltransferase, C-terminal domain"/>
    <property type="match status" value="1"/>
</dbReference>
<comment type="catalytic activity">
    <reaction evidence="1 8">
        <text>a 4-O-methyl-thymidine in DNA + L-cysteinyl-[protein] = a thymidine in DNA + S-methyl-L-cysteinyl-[protein]</text>
        <dbReference type="Rhea" id="RHEA:53428"/>
        <dbReference type="Rhea" id="RHEA-COMP:10131"/>
        <dbReference type="Rhea" id="RHEA-COMP:10132"/>
        <dbReference type="Rhea" id="RHEA-COMP:13555"/>
        <dbReference type="Rhea" id="RHEA-COMP:13556"/>
        <dbReference type="ChEBI" id="CHEBI:29950"/>
        <dbReference type="ChEBI" id="CHEBI:82612"/>
        <dbReference type="ChEBI" id="CHEBI:137386"/>
        <dbReference type="ChEBI" id="CHEBI:137387"/>
        <dbReference type="EC" id="2.1.1.63"/>
    </reaction>
</comment>
<name>A0ABS1EE98_9BURK</name>
<feature type="domain" description="Methylguanine DNA methyltransferase ribonuclease-like" evidence="10">
    <location>
        <begin position="4"/>
        <end position="76"/>
    </location>
</feature>
<evidence type="ECO:0000313" key="11">
    <source>
        <dbReference type="EMBL" id="MBK1781473.1"/>
    </source>
</evidence>
<reference evidence="11 12" key="1">
    <citation type="submission" date="2020-12" db="EMBL/GenBank/DDBJ databases">
        <authorList>
            <person name="Lu T."/>
            <person name="Wang Q."/>
            <person name="Han X."/>
        </authorList>
    </citation>
    <scope>NUCLEOTIDE SEQUENCE [LARGE SCALE GENOMIC DNA]</scope>
    <source>
        <strain evidence="11 12">WQ 585</strain>
    </source>
</reference>
<comment type="subcellular location">
    <subcellularLocation>
        <location evidence="8">Cytoplasm</location>
    </subcellularLocation>
</comment>
<dbReference type="CDD" id="cd06445">
    <property type="entry name" value="ATase"/>
    <property type="match status" value="1"/>
</dbReference>
<comment type="caution">
    <text evidence="11">The sequence shown here is derived from an EMBL/GenBank/DDBJ whole genome shotgun (WGS) entry which is preliminary data.</text>
</comment>
<keyword evidence="4 8" id="KW-0808">Transferase</keyword>
<dbReference type="HAMAP" id="MF_00772">
    <property type="entry name" value="OGT"/>
    <property type="match status" value="1"/>
</dbReference>
<dbReference type="Pfam" id="PF02870">
    <property type="entry name" value="Methyltransf_1N"/>
    <property type="match status" value="1"/>
</dbReference>
<comment type="catalytic activity">
    <reaction evidence="7 8">
        <text>a 6-O-methyl-2'-deoxyguanosine in DNA + L-cysteinyl-[protein] = S-methyl-L-cysteinyl-[protein] + a 2'-deoxyguanosine in DNA</text>
        <dbReference type="Rhea" id="RHEA:24000"/>
        <dbReference type="Rhea" id="RHEA-COMP:10131"/>
        <dbReference type="Rhea" id="RHEA-COMP:10132"/>
        <dbReference type="Rhea" id="RHEA-COMP:11367"/>
        <dbReference type="Rhea" id="RHEA-COMP:11368"/>
        <dbReference type="ChEBI" id="CHEBI:29950"/>
        <dbReference type="ChEBI" id="CHEBI:82612"/>
        <dbReference type="ChEBI" id="CHEBI:85445"/>
        <dbReference type="ChEBI" id="CHEBI:85448"/>
        <dbReference type="EC" id="2.1.1.63"/>
    </reaction>
</comment>
<dbReference type="PANTHER" id="PTHR10815">
    <property type="entry name" value="METHYLATED-DNA--PROTEIN-CYSTEINE METHYLTRANSFERASE"/>
    <property type="match status" value="1"/>
</dbReference>
<dbReference type="InterPro" id="IPR036217">
    <property type="entry name" value="MethylDNA_cys_MeTrfase_DNAb"/>
</dbReference>
<keyword evidence="2 8" id="KW-0963">Cytoplasm</keyword>
<dbReference type="Proteomes" id="UP000635316">
    <property type="component" value="Unassembled WGS sequence"/>
</dbReference>
<dbReference type="PROSITE" id="PS00374">
    <property type="entry name" value="MGMT"/>
    <property type="match status" value="1"/>
</dbReference>
<dbReference type="InterPro" id="IPR023546">
    <property type="entry name" value="MGMT"/>
</dbReference>
<dbReference type="InterPro" id="IPR036388">
    <property type="entry name" value="WH-like_DNA-bd_sf"/>
</dbReference>
<evidence type="ECO:0000259" key="10">
    <source>
        <dbReference type="Pfam" id="PF02870"/>
    </source>
</evidence>
<accession>A0ABS1EE98</accession>
<dbReference type="InterPro" id="IPR001497">
    <property type="entry name" value="MethylDNA_cys_MeTrfase_AS"/>
</dbReference>
<keyword evidence="6 8" id="KW-0234">DNA repair</keyword>
<keyword evidence="12" id="KW-1185">Reference proteome</keyword>
<evidence type="ECO:0000256" key="3">
    <source>
        <dbReference type="ARBA" id="ARBA00022603"/>
    </source>
</evidence>